<name>A0A6M0Q3U3_9BACI</name>
<dbReference type="InterPro" id="IPR028087">
    <property type="entry name" value="Tad_N"/>
</dbReference>
<dbReference type="EMBL" id="JAAIWM010000001">
    <property type="protein sequence ID" value="NEY71011.1"/>
    <property type="molecule type" value="Genomic_DNA"/>
</dbReference>
<proteinExistence type="predicted"/>
<feature type="domain" description="Putative Flp pilus-assembly TadG-like N-terminal" evidence="2">
    <location>
        <begin position="14"/>
        <end position="60"/>
    </location>
</feature>
<feature type="transmembrane region" description="Helical" evidence="1">
    <location>
        <begin position="16"/>
        <end position="35"/>
    </location>
</feature>
<protein>
    <recommendedName>
        <fullName evidence="2">Putative Flp pilus-assembly TadG-like N-terminal domain-containing protein</fullName>
    </recommendedName>
</protein>
<keyword evidence="1" id="KW-0472">Membrane</keyword>
<dbReference type="RefSeq" id="WP_163178116.1">
    <property type="nucleotide sequence ID" value="NZ_JAAIWM010000001.1"/>
</dbReference>
<evidence type="ECO:0000313" key="4">
    <source>
        <dbReference type="Proteomes" id="UP000481043"/>
    </source>
</evidence>
<reference evidence="3 4" key="1">
    <citation type="submission" date="2020-02" db="EMBL/GenBank/DDBJ databases">
        <title>Bacillus aquiflavi sp. nov., isolated from yellow water of strong flavor Chinese baijiu in Yibin region of China.</title>
        <authorList>
            <person name="Xie J."/>
        </authorList>
    </citation>
    <scope>NUCLEOTIDE SEQUENCE [LARGE SCALE GENOMIC DNA]</scope>
    <source>
        <strain evidence="3 4">SA4</strain>
    </source>
</reference>
<keyword evidence="1" id="KW-0812">Transmembrane</keyword>
<keyword evidence="4" id="KW-1185">Reference proteome</keyword>
<evidence type="ECO:0000259" key="2">
    <source>
        <dbReference type="Pfam" id="PF13400"/>
    </source>
</evidence>
<dbReference type="AlphaFoldDB" id="A0A6M0Q3U3"/>
<sequence length="305" mass="33372">MKNKLKKLRDSENGNAIVLVTIALLVLLTMTGLVIDGGKLFVTKTHLQKTANASVLSGAQKLLEDEETVTHVVHDVLQFHNEEASLQNLSIESNRLVRVELHKEMPLSFSTLFGMESSAVHASAAAEIGAMGEAQGAVPIGIDERFQLEFFKEYELKTDAHGNDTGWFGILALGGPGADTYYDNFMNGYDQEIKVGDIIETQTGNVAGKTRSAIKARIDNCPYTFEEAIDKKCSRVILIPVYQPTSIQSNQIQEVKIRGFAYFYLTKPASGNDTSVHGMFIKTTGPGKIDPNAANRGAFSIRLTE</sequence>
<evidence type="ECO:0000256" key="1">
    <source>
        <dbReference type="SAM" id="Phobius"/>
    </source>
</evidence>
<dbReference type="Pfam" id="PF13400">
    <property type="entry name" value="Tad"/>
    <property type="match status" value="1"/>
</dbReference>
<accession>A0A6M0Q3U3</accession>
<comment type="caution">
    <text evidence="3">The sequence shown here is derived from an EMBL/GenBank/DDBJ whole genome shotgun (WGS) entry which is preliminary data.</text>
</comment>
<dbReference type="Proteomes" id="UP000481043">
    <property type="component" value="Unassembled WGS sequence"/>
</dbReference>
<organism evidence="3 4">
    <name type="scientific">Bacillus mesophilus</name>
    <dbReference type="NCBI Taxonomy" id="1808955"/>
    <lineage>
        <taxon>Bacteria</taxon>
        <taxon>Bacillati</taxon>
        <taxon>Bacillota</taxon>
        <taxon>Bacilli</taxon>
        <taxon>Bacillales</taxon>
        <taxon>Bacillaceae</taxon>
        <taxon>Bacillus</taxon>
    </lineage>
</organism>
<evidence type="ECO:0000313" key="3">
    <source>
        <dbReference type="EMBL" id="NEY71011.1"/>
    </source>
</evidence>
<gene>
    <name evidence="3" type="ORF">G4D63_04560</name>
</gene>
<keyword evidence="1" id="KW-1133">Transmembrane helix</keyword>